<dbReference type="PANTHER" id="PTHR43437">
    <property type="entry name" value="HYDROXYACYL-THIOESTER DEHYDRATASE TYPE 2, MITOCHONDRIAL-RELATED"/>
    <property type="match status" value="1"/>
</dbReference>
<dbReference type="InterPro" id="IPR029069">
    <property type="entry name" value="HotDog_dom_sf"/>
</dbReference>
<gene>
    <name evidence="2" type="ORF">RB614_13550</name>
</gene>
<protein>
    <submittedName>
        <fullName evidence="2">MaoC family dehydratase N-terminal domain-containing protein</fullName>
    </submittedName>
</protein>
<name>A0ABU0ZGL2_9ACTN</name>
<feature type="domain" description="FAS1-like dehydratase" evidence="1">
    <location>
        <begin position="19"/>
        <end position="145"/>
    </location>
</feature>
<dbReference type="InterPro" id="IPR050965">
    <property type="entry name" value="UPF0336/Enoyl-CoA_hydratase"/>
</dbReference>
<dbReference type="CDD" id="cd03441">
    <property type="entry name" value="R_hydratase_like"/>
    <property type="match status" value="1"/>
</dbReference>
<dbReference type="RefSeq" id="WP_308712817.1">
    <property type="nucleotide sequence ID" value="NZ_JAVHUY010000011.1"/>
</dbReference>
<dbReference type="SUPFAM" id="SSF54637">
    <property type="entry name" value="Thioesterase/thiol ester dehydrase-isomerase"/>
    <property type="match status" value="2"/>
</dbReference>
<dbReference type="InterPro" id="IPR039569">
    <property type="entry name" value="FAS1-like_DH_region"/>
</dbReference>
<comment type="caution">
    <text evidence="2">The sequence shown here is derived from an EMBL/GenBank/DDBJ whole genome shotgun (WGS) entry which is preliminary data.</text>
</comment>
<keyword evidence="3" id="KW-1185">Reference proteome</keyword>
<organism evidence="2 3">
    <name type="scientific">Phytohabitans maris</name>
    <dbReference type="NCBI Taxonomy" id="3071409"/>
    <lineage>
        <taxon>Bacteria</taxon>
        <taxon>Bacillati</taxon>
        <taxon>Actinomycetota</taxon>
        <taxon>Actinomycetes</taxon>
        <taxon>Micromonosporales</taxon>
        <taxon>Micromonosporaceae</taxon>
    </lineage>
</organism>
<dbReference type="Gene3D" id="3.10.129.10">
    <property type="entry name" value="Hotdog Thioesterase"/>
    <property type="match status" value="2"/>
</dbReference>
<dbReference type="EMBL" id="JAVHUY010000011">
    <property type="protein sequence ID" value="MDQ7905544.1"/>
    <property type="molecule type" value="Genomic_DNA"/>
</dbReference>
<sequence length="367" mass="40604">MGLTAADLPPMVEALRARIGQKYELQQVNRLITADIIGRYALGVGDDNPLFREPEYAAATPFGRVIAPPTFLATVARTRPQGLRGVHALFAGLRIEFERPVCEGDRLTSVTALDSLEERQGKYAGTSYVQQNVTTHSNGDELVATATSYSFRTLRDEARDRGKYQALTRKTFSADEIAEIKQKYLDEVKARRGGGVLDLSQIRVGDELPSLIKGPLSVADVICWLNGVGAGVFIKSSRQWYEYLDRHPAAGMLNEYGVPDAPECVHWDEQIAQKIGMPGPYDYGWQRCAWLGHLVTDWIGDHAWVQQIRIELRAPNYVGDLTTLTGSVTSVDPDTKSLTVRMQAVDHRGRLTAKGEARVVTEVPAHV</sequence>
<reference evidence="2 3" key="1">
    <citation type="submission" date="2023-08" db="EMBL/GenBank/DDBJ databases">
        <title>Phytohabitans sansha sp. nov., isolated from marine sediment.</title>
        <authorList>
            <person name="Zhao Y."/>
            <person name="Yi K."/>
        </authorList>
    </citation>
    <scope>NUCLEOTIDE SEQUENCE [LARGE SCALE GENOMIC DNA]</scope>
    <source>
        <strain evidence="2 3">ZYX-F-186</strain>
    </source>
</reference>
<proteinExistence type="predicted"/>
<evidence type="ECO:0000259" key="1">
    <source>
        <dbReference type="Pfam" id="PF13452"/>
    </source>
</evidence>
<dbReference type="Pfam" id="PF13452">
    <property type="entry name" value="FAS1_DH_region"/>
    <property type="match status" value="1"/>
</dbReference>
<evidence type="ECO:0000313" key="3">
    <source>
        <dbReference type="Proteomes" id="UP001230908"/>
    </source>
</evidence>
<dbReference type="PANTHER" id="PTHR43437:SF3">
    <property type="entry name" value="HYDROXYACYL-THIOESTER DEHYDRATASE TYPE 2, MITOCHONDRIAL"/>
    <property type="match status" value="1"/>
</dbReference>
<accession>A0ABU0ZGL2</accession>
<evidence type="ECO:0000313" key="2">
    <source>
        <dbReference type="EMBL" id="MDQ7905544.1"/>
    </source>
</evidence>
<dbReference type="Proteomes" id="UP001230908">
    <property type="component" value="Unassembled WGS sequence"/>
</dbReference>